<feature type="region of interest" description="Disordered" evidence="1">
    <location>
        <begin position="468"/>
        <end position="539"/>
    </location>
</feature>
<evidence type="ECO:0000313" key="3">
    <source>
        <dbReference type="Proteomes" id="UP000323011"/>
    </source>
</evidence>
<comment type="caution">
    <text evidence="2">The sequence shown here is derived from an EMBL/GenBank/DDBJ whole genome shotgun (WGS) entry which is preliminary data.</text>
</comment>
<dbReference type="PANTHER" id="PTHR46069:SF1">
    <property type="entry name" value="CHROMOSOME UNDETERMINED SCAFFOLD_125, WHOLE GENOME SHOTGUN SEQUENCE"/>
    <property type="match status" value="1"/>
</dbReference>
<feature type="compositionally biased region" description="Acidic residues" evidence="1">
    <location>
        <begin position="908"/>
        <end position="919"/>
    </location>
</feature>
<dbReference type="Proteomes" id="UP000323011">
    <property type="component" value="Unassembled WGS sequence"/>
</dbReference>
<feature type="compositionally biased region" description="Low complexity" evidence="1">
    <location>
        <begin position="696"/>
        <end position="705"/>
    </location>
</feature>
<protein>
    <submittedName>
        <fullName evidence="2">Uncharacterized protein</fullName>
    </submittedName>
</protein>
<feature type="region of interest" description="Disordered" evidence="1">
    <location>
        <begin position="680"/>
        <end position="708"/>
    </location>
</feature>
<dbReference type="PROSITE" id="PS51221">
    <property type="entry name" value="TTL"/>
    <property type="match status" value="1"/>
</dbReference>
<proteinExistence type="predicted"/>
<feature type="region of interest" description="Disordered" evidence="1">
    <location>
        <begin position="870"/>
        <end position="1009"/>
    </location>
</feature>
<dbReference type="Gene3D" id="3.30.470.20">
    <property type="entry name" value="ATP-grasp fold, B domain"/>
    <property type="match status" value="1"/>
</dbReference>
<keyword evidence="3" id="KW-1185">Reference proteome</keyword>
<evidence type="ECO:0000313" key="2">
    <source>
        <dbReference type="EMBL" id="KAA0147227.1"/>
    </source>
</evidence>
<accession>A0A5A8C3J1</accession>
<dbReference type="Pfam" id="PF03133">
    <property type="entry name" value="TTL"/>
    <property type="match status" value="2"/>
</dbReference>
<dbReference type="PANTHER" id="PTHR46069">
    <property type="entry name" value="TUBULIN TYROSINE LIGASE"/>
    <property type="match status" value="1"/>
</dbReference>
<feature type="compositionally biased region" description="Low complexity" evidence="1">
    <location>
        <begin position="478"/>
        <end position="496"/>
    </location>
</feature>
<name>A0A5A8C3J1_CAFRO</name>
<organism evidence="2 3">
    <name type="scientific">Cafeteria roenbergensis</name>
    <name type="common">Marine flagellate</name>
    <dbReference type="NCBI Taxonomy" id="33653"/>
    <lineage>
        <taxon>Eukaryota</taxon>
        <taxon>Sar</taxon>
        <taxon>Stramenopiles</taxon>
        <taxon>Bigyra</taxon>
        <taxon>Opalozoa</taxon>
        <taxon>Bicosoecida</taxon>
        <taxon>Cafeteriaceae</taxon>
        <taxon>Cafeteria</taxon>
    </lineage>
</organism>
<feature type="region of interest" description="Disordered" evidence="1">
    <location>
        <begin position="799"/>
        <end position="853"/>
    </location>
</feature>
<dbReference type="EMBL" id="VLTN01000070">
    <property type="protein sequence ID" value="KAA0147227.1"/>
    <property type="molecule type" value="Genomic_DNA"/>
</dbReference>
<dbReference type="SUPFAM" id="SSF56059">
    <property type="entry name" value="Glutathione synthetase ATP-binding domain-like"/>
    <property type="match status" value="1"/>
</dbReference>
<dbReference type="AlphaFoldDB" id="A0A5A8C3J1"/>
<reference evidence="2 3" key="1">
    <citation type="submission" date="2019-07" db="EMBL/GenBank/DDBJ databases">
        <title>Genomes of Cafeteria roenbergensis.</title>
        <authorList>
            <person name="Fischer M.G."/>
            <person name="Hackl T."/>
            <person name="Roman M."/>
        </authorList>
    </citation>
    <scope>NUCLEOTIDE SEQUENCE [LARGE SCALE GENOMIC DNA]</scope>
    <source>
        <strain evidence="2 3">BVI</strain>
    </source>
</reference>
<feature type="compositionally biased region" description="Low complexity" evidence="1">
    <location>
        <begin position="530"/>
        <end position="539"/>
    </location>
</feature>
<dbReference type="OMA" id="ARWTHIT"/>
<feature type="compositionally biased region" description="Polar residues" evidence="1">
    <location>
        <begin position="961"/>
        <end position="978"/>
    </location>
</feature>
<evidence type="ECO:0000256" key="1">
    <source>
        <dbReference type="SAM" id="MobiDB-lite"/>
    </source>
</evidence>
<dbReference type="InterPro" id="IPR004344">
    <property type="entry name" value="TTL/TTLL_fam"/>
</dbReference>
<feature type="compositionally biased region" description="Low complexity" evidence="1">
    <location>
        <begin position="894"/>
        <end position="904"/>
    </location>
</feature>
<sequence>MSAESVRPRWPYQALFVKADHSRELVAELFVGERRWWKLAPPCRDDQEDGVEDEAAAYEAAKAGRFSMLWTDHCALDAGFGLEPVFSLLPPASKCPSPGMPPFQVVNHMPGSDALVTKDGLLRSLNAAMVSAAARPSSARDVASGGAPTHVFDVCPTTFLVRAGQRVDTDSAWQEFARRFRDVGAGRPALRMPLKHCAANLWALKPVRGAGGSGVRVFSDMHVLMAALRRREGSYLVQKLVERPLLVDGRKATIHTFLLVTDTLDAYVWRGAYARLASVPYTPAAADADPAVAAAGAATAAARGSAAPPSGPTAASAMHARWTHITSSPAQADCEHNEEYEPGNVLPLASLIERIAAQRGGADHGAVLGATMPRVRRILADAVRGAAPALRAGCRGRRCFEIYGADFAIDEDLRPWLVGISECPSLDGPTHEHEGNIRSMMAQALALAMDPIFPAAMARARGDAADGRVWIAPPGPPTGAAAAAAAASATQRAGPPSAATSPSRHSAARSPHGGPGSAPGGAPHPPPGRSPGQSGSPANAAAAAAAAAAASAAAAVATGGPVAGLAPDAGPLARAAAAKSPFSGFDLVFRVTDAPASLDPATDAAFELASETGEAARRRVLAAEAVSDAELPPRTLTFVPARGVVPAEAAASGVSAWWRSGLGLDAGQVLEADGAMLGGRVAGRSSGPPANDHEASAGAATDAAGGAVGSQSPVVTAAASAAASSAVQLRRTRSALNRDAFPSAHRRHLACVRPRVDTGQTVTSVGLSQTAKAVRQAAAEAAEARKNAFVPKPAVGLHRLSPEERAAEHRRRAAALRQRGEHKTDAFAGEGDASPEADPAERRDPALKSGDGAEGAFRMMTGAEFAMHANPRPAPAQTRSPAPLRHAARHRGASTDSGAAAGTHADADADADEGADADADAGGRVVASGQEEDDSTPPQNSPVASDRSAELDPTRRAHVSASASPQSRQPGSRSASPHSDSDADGKSPSAPQANGSAAHVGDPQPKSFDTPALEVWIETPAPAGSAGGSVYFYRASDRVVQWERPTGSSVLVMTRAEAAQRAAATVR</sequence>
<gene>
    <name evidence="2" type="ORF">FNF29_07488</name>
</gene>